<keyword evidence="2" id="KW-1185">Reference proteome</keyword>
<dbReference type="EMBL" id="MT024863">
    <property type="protein sequence ID" value="QIN93926.1"/>
    <property type="molecule type" value="Genomic_DNA"/>
</dbReference>
<reference evidence="1 2" key="1">
    <citation type="submission" date="2020-02" db="EMBL/GenBank/DDBJ databases">
        <authorList>
            <person name="Tolsma S."/>
            <person name="Caruso S.M."/>
            <person name="Garlena R.A."/>
            <person name="Russell D.A."/>
            <person name="Pope W.H."/>
            <person name="Jacobs-Se D."/>
            <person name="Hatfull G.F."/>
            <person name="Noordewier B."/>
        </authorList>
    </citation>
    <scope>NUCLEOTIDE SEQUENCE [LARGE SCALE GENOMIC DNA]</scope>
</reference>
<evidence type="ECO:0000313" key="1">
    <source>
        <dbReference type="EMBL" id="QIN93926.1"/>
    </source>
</evidence>
<evidence type="ECO:0000313" key="2">
    <source>
        <dbReference type="Proteomes" id="UP000500873"/>
    </source>
</evidence>
<dbReference type="KEGG" id="vg:55628270"/>
<organism evidence="1 2">
    <name type="scientific">Microbacterium phage Arete</name>
    <dbReference type="NCBI Taxonomy" id="2713257"/>
    <lineage>
        <taxon>Viruses</taxon>
        <taxon>Duplodnaviria</taxon>
        <taxon>Heunggongvirae</taxon>
        <taxon>Uroviricota</taxon>
        <taxon>Caudoviricetes</taxon>
        <taxon>Burrovirus</taxon>
        <taxon>Burrovirus arete</taxon>
    </lineage>
</organism>
<dbReference type="RefSeq" id="YP_009857426.1">
    <property type="nucleotide sequence ID" value="NC_048860.1"/>
</dbReference>
<dbReference type="GeneID" id="55628270"/>
<gene>
    <name evidence="1" type="primary">43</name>
    <name evidence="1" type="ORF">SEA_ARETE_43</name>
</gene>
<proteinExistence type="predicted"/>
<name>A0A6G8R172_9CAUD</name>
<dbReference type="Proteomes" id="UP000500873">
    <property type="component" value="Segment"/>
</dbReference>
<accession>A0A6G8R172</accession>
<protein>
    <submittedName>
        <fullName evidence="1">Uncharacterized protein</fullName>
    </submittedName>
</protein>
<sequence length="243" mass="28005">MTQAERKAAWDRLIELGWVPNKHYRDYNQADLELRLQQMSAAGITPESVERPDGAPDPSEIRFQADVDHLRETPPDTVPGLRLNTHGDEKPLRIDDDGKVWYRDEITKASYPKERGKRVIEYIDPGVRTQVIRDSNGSIVESFEMPGDQHRVSQAKISLPAYQVGLYRDPALLGEFFRIHVYQERRGFDLFDVEKYFGGKHQIPSVCKRIYVDTVLCYDIDSVIQAIQDEYRENLKNKQGAIA</sequence>